<dbReference type="NCBIfam" id="TIGR02293">
    <property type="entry name" value="TAS_TIGR02293"/>
    <property type="match status" value="1"/>
</dbReference>
<dbReference type="InterPro" id="IPR011979">
    <property type="entry name" value="Antitox_Xre"/>
</dbReference>
<evidence type="ECO:0000313" key="3">
    <source>
        <dbReference type="Proteomes" id="UP000318939"/>
    </source>
</evidence>
<sequence length="214" mass="24368">MAEERLGEAPRTRTFRQLMRAESRAYNSYRYCQPKLGHYRRFIGGFRGKRKRLAAAKATIEDLAICAYDDWQMARSIPMADSFPIAGGRSTQAALVMVTDNAWPSFEAKAVGQLREHGFSTEEIYRFVAPRRTLARRVEKGEPLTLAENDSAQRLLRISELADKVFGDHDKAHQWLRNPNRALKGIAPIDLLESETGARLVETSLYQIDYGIYV</sequence>
<keyword evidence="3" id="KW-1185">Reference proteome</keyword>
<organism evidence="2 3">
    <name type="scientific">Rhizobium rhododendri</name>
    <dbReference type="NCBI Taxonomy" id="2506430"/>
    <lineage>
        <taxon>Bacteria</taxon>
        <taxon>Pseudomonadati</taxon>
        <taxon>Pseudomonadota</taxon>
        <taxon>Alphaproteobacteria</taxon>
        <taxon>Hyphomicrobiales</taxon>
        <taxon>Rhizobiaceae</taxon>
        <taxon>Rhizobium/Agrobacterium group</taxon>
        <taxon>Rhizobium</taxon>
    </lineage>
</organism>
<dbReference type="InterPro" id="IPR024467">
    <property type="entry name" value="Xre/MbcA/ParS-like_toxin-bd"/>
</dbReference>
<reference evidence="2" key="1">
    <citation type="journal article" date="2019" name="Phytopathology">
        <title>A Novel Group of Rhizobium tumorigenes-Like Agrobacteria Associated with Crown Gall Disease of Rhododendron and Blueberry.</title>
        <authorList>
            <person name="Kuzmanovic N."/>
            <person name="Behrens P."/>
            <person name="Idczak E."/>
            <person name="Wagner S."/>
            <person name="Gotz M."/>
            <person name="Sproer C."/>
            <person name="Bunk B."/>
            <person name="Overmann J."/>
            <person name="Smalla K."/>
        </authorList>
    </citation>
    <scope>NUCLEOTIDE SEQUENCE</scope>
    <source>
        <strain evidence="2">Rho-6.2</strain>
    </source>
</reference>
<reference evidence="2" key="2">
    <citation type="journal article" date="2023" name="MicrobiologyOpen">
        <title>Genomics of the tumorigenes clade of the family Rhizobiaceae and description of Rhizobium rhododendri sp. nov.</title>
        <authorList>
            <person name="Kuzmanovic N."/>
            <person name="diCenzo G.C."/>
            <person name="Bunk B."/>
            <person name="Sproeer C."/>
            <person name="Fruehling A."/>
            <person name="Neumann-Schaal M."/>
            <person name="Overmann J."/>
            <person name="Smalla K."/>
        </authorList>
    </citation>
    <scope>NUCLEOTIDE SEQUENCE</scope>
    <source>
        <strain evidence="2">Rho-6.2</strain>
    </source>
</reference>
<gene>
    <name evidence="2" type="ORF">PR018_01715</name>
</gene>
<dbReference type="Pfam" id="PF09722">
    <property type="entry name" value="Xre_MbcA_ParS_C"/>
    <property type="match status" value="1"/>
</dbReference>
<protein>
    <submittedName>
        <fullName evidence="2">DUF2384 domain-containing protein</fullName>
    </submittedName>
</protein>
<name>A0ABY8IJL4_9HYPH</name>
<accession>A0ABY8IJL4</accession>
<feature type="domain" description="Antitoxin Xre/MbcA/ParS-like toxin-binding" evidence="1">
    <location>
        <begin position="162"/>
        <end position="211"/>
    </location>
</feature>
<proteinExistence type="predicted"/>
<dbReference type="Proteomes" id="UP000318939">
    <property type="component" value="Chromosome"/>
</dbReference>
<evidence type="ECO:0000259" key="1">
    <source>
        <dbReference type="Pfam" id="PF09722"/>
    </source>
</evidence>
<dbReference type="EMBL" id="CP117267">
    <property type="protein sequence ID" value="WFS23269.1"/>
    <property type="molecule type" value="Genomic_DNA"/>
</dbReference>
<evidence type="ECO:0000313" key="2">
    <source>
        <dbReference type="EMBL" id="WFS23269.1"/>
    </source>
</evidence>